<feature type="non-terminal residue" evidence="1">
    <location>
        <position position="1"/>
    </location>
</feature>
<organism evidence="1">
    <name type="scientific">sediment metagenome</name>
    <dbReference type="NCBI Taxonomy" id="749907"/>
    <lineage>
        <taxon>unclassified sequences</taxon>
        <taxon>metagenomes</taxon>
        <taxon>ecological metagenomes</taxon>
    </lineage>
</organism>
<dbReference type="AlphaFoldDB" id="D9PK07"/>
<dbReference type="EMBL" id="ADZX01000569">
    <property type="protein sequence ID" value="EFK96108.1"/>
    <property type="molecule type" value="Genomic_DNA"/>
</dbReference>
<dbReference type="InterPro" id="IPR029439">
    <property type="entry name" value="Wzt_C"/>
</dbReference>
<name>D9PK07_9ZZZZ</name>
<sequence length="180" mass="19765">AGEVVAAYLSGGERAQPARTWDFEAAPGNEDVRLQSVSVVLVADAGETLITTRSELDIRISFWNLRPDTSINLSIHLHTWEGVCAFSTWSKPRVFGRGLIQGRCRIPANLLNEGGYRCRVFIVRNANSVLLDVPNTIEFDVHDIERDVPWYGKVPGVVRPSLDWTVDQVPGGSLPGAPVS</sequence>
<proteinExistence type="predicted"/>
<accession>D9PK07</accession>
<protein>
    <submittedName>
        <fullName evidence="1">ABC transporter related protein</fullName>
    </submittedName>
</protein>
<comment type="caution">
    <text evidence="1">The sequence shown here is derived from an EMBL/GenBank/DDBJ whole genome shotgun (WGS) entry which is preliminary data.</text>
</comment>
<evidence type="ECO:0000313" key="1">
    <source>
        <dbReference type="EMBL" id="EFK96108.1"/>
    </source>
</evidence>
<reference evidence="1" key="1">
    <citation type="submission" date="2010-07" db="EMBL/GenBank/DDBJ databases">
        <authorList>
            <consortium name="CONSOLIDER consortium CSD2007-00005"/>
            <person name="Guazzaroni M.-E."/>
            <person name="Richter M."/>
            <person name="Garcia-Salamanca A."/>
            <person name="Yarza P."/>
            <person name="Ferrer M."/>
        </authorList>
    </citation>
    <scope>NUCLEOTIDE SEQUENCE</scope>
</reference>
<gene>
    <name evidence="1" type="ORF">LDC_1870</name>
</gene>
<dbReference type="CDD" id="cd10147">
    <property type="entry name" value="Wzt_C-like"/>
    <property type="match status" value="1"/>
</dbReference>
<reference evidence="1" key="2">
    <citation type="journal article" date="2011" name="Microb. Ecol.">
        <title>Taxonomic and Functional Metagenomic Profiling of the Microbial Community in the Anoxic Sediment of a Sub-saline Shallow Lake (Laguna de Carrizo, Central Spain).</title>
        <authorList>
            <person name="Ferrer M."/>
            <person name="Guazzaroni M.E."/>
            <person name="Richter M."/>
            <person name="Garcia-Salamanca A."/>
            <person name="Yarza P."/>
            <person name="Suarez-Suarez A."/>
            <person name="Solano J."/>
            <person name="Alcaide M."/>
            <person name="van Dillewijn P."/>
            <person name="Molina-Henares M.A."/>
            <person name="Lopez-Cortes N."/>
            <person name="Al-Ramahi Y."/>
            <person name="Guerrero C."/>
            <person name="Acosta A."/>
            <person name="de Eugenio L.I."/>
            <person name="Martinez V."/>
            <person name="Marques S."/>
            <person name="Rojo F."/>
            <person name="Santero E."/>
            <person name="Genilloud O."/>
            <person name="Perez-Perez J."/>
            <person name="Rossello-Mora R."/>
            <person name="Ramos J.L."/>
        </authorList>
    </citation>
    <scope>NUCLEOTIDE SEQUENCE</scope>
</reference>